<keyword evidence="1" id="KW-0472">Membrane</keyword>
<dbReference type="EMBL" id="CAMKVN010001225">
    <property type="protein sequence ID" value="CAI2174543.1"/>
    <property type="molecule type" value="Genomic_DNA"/>
</dbReference>
<sequence>MSNISYDIVHIMIHDQENSYCEWETLLNCNNKDRSTYKVLLSIAGIFDFFVFFLTSSFLFWRLYFHSNDKIWKIHKWTSINIITTWLAIYCLFRSLCSTVTVLDLFAGNMVIRSLIYKIGFIPGQLAIQIYLASIFRLIPKLSLSQSISSSFLPNKSEISNSKITTIWIPKGSQITKIFRFLSIYTLFGVTILLLIRGFDIDRNGDNKRARILLFCVDLIYECNNLFYVICFLFYGRISVNLAIKGIELAGINDINENSNQASQECQIIFKARIRRGLKNGNNGKKSIY</sequence>
<protein>
    <submittedName>
        <fullName evidence="2">14425_t:CDS:1</fullName>
    </submittedName>
</protein>
<dbReference type="OrthoDB" id="2366403at2759"/>
<comment type="caution">
    <text evidence="2">The sequence shown here is derived from an EMBL/GenBank/DDBJ whole genome shotgun (WGS) entry which is preliminary data.</text>
</comment>
<name>A0A9W4SMC4_9GLOM</name>
<gene>
    <name evidence="2" type="ORF">FWILDA_LOCUS6645</name>
</gene>
<organism evidence="2 3">
    <name type="scientific">Funneliformis geosporum</name>
    <dbReference type="NCBI Taxonomy" id="1117311"/>
    <lineage>
        <taxon>Eukaryota</taxon>
        <taxon>Fungi</taxon>
        <taxon>Fungi incertae sedis</taxon>
        <taxon>Mucoromycota</taxon>
        <taxon>Glomeromycotina</taxon>
        <taxon>Glomeromycetes</taxon>
        <taxon>Glomerales</taxon>
        <taxon>Glomeraceae</taxon>
        <taxon>Funneliformis</taxon>
    </lineage>
</organism>
<evidence type="ECO:0000256" key="1">
    <source>
        <dbReference type="SAM" id="Phobius"/>
    </source>
</evidence>
<evidence type="ECO:0000313" key="2">
    <source>
        <dbReference type="EMBL" id="CAI2174543.1"/>
    </source>
</evidence>
<feature type="transmembrane region" description="Helical" evidence="1">
    <location>
        <begin position="82"/>
        <end position="103"/>
    </location>
</feature>
<keyword evidence="3" id="KW-1185">Reference proteome</keyword>
<feature type="transmembrane region" description="Helical" evidence="1">
    <location>
        <begin position="178"/>
        <end position="199"/>
    </location>
</feature>
<feature type="transmembrane region" description="Helical" evidence="1">
    <location>
        <begin position="115"/>
        <end position="139"/>
    </location>
</feature>
<dbReference type="AlphaFoldDB" id="A0A9W4SMC4"/>
<feature type="transmembrane region" description="Helical" evidence="1">
    <location>
        <begin position="40"/>
        <end position="61"/>
    </location>
</feature>
<dbReference type="Proteomes" id="UP001153678">
    <property type="component" value="Unassembled WGS sequence"/>
</dbReference>
<proteinExistence type="predicted"/>
<keyword evidence="1" id="KW-0812">Transmembrane</keyword>
<keyword evidence="1" id="KW-1133">Transmembrane helix</keyword>
<evidence type="ECO:0000313" key="3">
    <source>
        <dbReference type="Proteomes" id="UP001153678"/>
    </source>
</evidence>
<reference evidence="2" key="1">
    <citation type="submission" date="2022-08" db="EMBL/GenBank/DDBJ databases">
        <authorList>
            <person name="Kallberg Y."/>
            <person name="Tangrot J."/>
            <person name="Rosling A."/>
        </authorList>
    </citation>
    <scope>NUCLEOTIDE SEQUENCE</scope>
    <source>
        <strain evidence="2">Wild A</strain>
    </source>
</reference>
<feature type="transmembrane region" description="Helical" evidence="1">
    <location>
        <begin position="211"/>
        <end position="235"/>
    </location>
</feature>
<accession>A0A9W4SMC4</accession>